<evidence type="ECO:0000259" key="3">
    <source>
        <dbReference type="PROSITE" id="PS51462"/>
    </source>
</evidence>
<dbReference type="PROSITE" id="PS00893">
    <property type="entry name" value="NUDIX_BOX"/>
    <property type="match status" value="1"/>
</dbReference>
<dbReference type="PROSITE" id="PS51462">
    <property type="entry name" value="NUDIX"/>
    <property type="match status" value="1"/>
</dbReference>
<dbReference type="EMBL" id="JBAWTH010000055">
    <property type="protein sequence ID" value="KAL2281739.1"/>
    <property type="molecule type" value="Genomic_DNA"/>
</dbReference>
<keyword evidence="1 2" id="KW-0378">Hydrolase</keyword>
<accession>A0ABR4EH32</accession>
<comment type="caution">
    <text evidence="4">The sequence shown here is derived from an EMBL/GenBank/DDBJ whole genome shotgun (WGS) entry which is preliminary data.</text>
</comment>
<dbReference type="InterPro" id="IPR020084">
    <property type="entry name" value="NUDIX_hydrolase_CS"/>
</dbReference>
<dbReference type="InterPro" id="IPR015797">
    <property type="entry name" value="NUDIX_hydrolase-like_dom_sf"/>
</dbReference>
<gene>
    <name evidence="4" type="ORF">FJTKL_11416</name>
</gene>
<evidence type="ECO:0000256" key="1">
    <source>
        <dbReference type="ARBA" id="ARBA00022801"/>
    </source>
</evidence>
<dbReference type="InterPro" id="IPR000086">
    <property type="entry name" value="NUDIX_hydrolase_dom"/>
</dbReference>
<keyword evidence="5" id="KW-1185">Reference proteome</keyword>
<dbReference type="Gene3D" id="3.90.79.10">
    <property type="entry name" value="Nucleoside Triphosphate Pyrophosphohydrolase"/>
    <property type="match status" value="1"/>
</dbReference>
<protein>
    <recommendedName>
        <fullName evidence="3">Nudix hydrolase domain-containing protein</fullName>
    </recommendedName>
</protein>
<sequence length="197" mass="21831">MRTALTLAPPSSIWPLPSVLRLGKVPFMLKSIQSSSTALPLRQSAMATSSNSHPRVGVAAVIRGPDGKVVFGLRKSSHGAGQWAFPGGHLEYGEDFIQCAERETLEETGLKVKGRKVAHVTNDVFSDLGKHYITIFVLCEMLDQNAQPALLEPDKCEEWVWKTFDEIKQVRSEDLFLPIQNLLKELSNLNSFLDLDA</sequence>
<dbReference type="CDD" id="cd04678">
    <property type="entry name" value="NUDIX_MTH2_Nudt15"/>
    <property type="match status" value="1"/>
</dbReference>
<comment type="similarity">
    <text evidence="2">Belongs to the Nudix hydrolase family.</text>
</comment>
<dbReference type="Proteomes" id="UP001600888">
    <property type="component" value="Unassembled WGS sequence"/>
</dbReference>
<reference evidence="4 5" key="1">
    <citation type="submission" date="2024-03" db="EMBL/GenBank/DDBJ databases">
        <title>A high-quality draft genome sequence of Diaporthe vaccinii, a causative agent of upright dieback and viscid rot disease in cranberry plants.</title>
        <authorList>
            <person name="Sarrasin M."/>
            <person name="Lang B.F."/>
            <person name="Burger G."/>
        </authorList>
    </citation>
    <scope>NUCLEOTIDE SEQUENCE [LARGE SCALE GENOMIC DNA]</scope>
    <source>
        <strain evidence="4 5">IS7</strain>
    </source>
</reference>
<dbReference type="PRINTS" id="PR00502">
    <property type="entry name" value="NUDIXFAMILY"/>
</dbReference>
<name>A0ABR4EH32_9PEZI</name>
<evidence type="ECO:0000313" key="5">
    <source>
        <dbReference type="Proteomes" id="UP001600888"/>
    </source>
</evidence>
<dbReference type="Pfam" id="PF00293">
    <property type="entry name" value="NUDIX"/>
    <property type="match status" value="1"/>
</dbReference>
<evidence type="ECO:0000256" key="2">
    <source>
        <dbReference type="RuleBase" id="RU003476"/>
    </source>
</evidence>
<dbReference type="InterPro" id="IPR020476">
    <property type="entry name" value="Nudix_hydrolase"/>
</dbReference>
<evidence type="ECO:0000313" key="4">
    <source>
        <dbReference type="EMBL" id="KAL2281739.1"/>
    </source>
</evidence>
<dbReference type="PANTHER" id="PTHR16099:SF5">
    <property type="entry name" value="NUCLEOTIDE TRIPHOSPHATE DIPHOSPHATASE NUDT15"/>
    <property type="match status" value="1"/>
</dbReference>
<feature type="domain" description="Nudix hydrolase" evidence="3">
    <location>
        <begin position="51"/>
        <end position="183"/>
    </location>
</feature>
<proteinExistence type="inferred from homology"/>
<organism evidence="4 5">
    <name type="scientific">Diaporthe vaccinii</name>
    <dbReference type="NCBI Taxonomy" id="105482"/>
    <lineage>
        <taxon>Eukaryota</taxon>
        <taxon>Fungi</taxon>
        <taxon>Dikarya</taxon>
        <taxon>Ascomycota</taxon>
        <taxon>Pezizomycotina</taxon>
        <taxon>Sordariomycetes</taxon>
        <taxon>Sordariomycetidae</taxon>
        <taxon>Diaporthales</taxon>
        <taxon>Diaporthaceae</taxon>
        <taxon>Diaporthe</taxon>
        <taxon>Diaporthe eres species complex</taxon>
    </lineage>
</organism>
<dbReference type="PANTHER" id="PTHR16099">
    <property type="entry name" value="8-OXO-DGTP DIPHOSPHATES NUDT15"/>
    <property type="match status" value="1"/>
</dbReference>
<dbReference type="SUPFAM" id="SSF55811">
    <property type="entry name" value="Nudix"/>
    <property type="match status" value="1"/>
</dbReference>